<dbReference type="PANTHER" id="PTHR46910">
    <property type="entry name" value="TRANSCRIPTION FACTOR PDR1"/>
    <property type="match status" value="1"/>
</dbReference>
<feature type="domain" description="Zn(2)-C6 fungal-type" evidence="4">
    <location>
        <begin position="31"/>
        <end position="60"/>
    </location>
</feature>
<gene>
    <name evidence="5" type="ORF">BU24DRAFT_76108</name>
</gene>
<feature type="compositionally biased region" description="Polar residues" evidence="3">
    <location>
        <begin position="230"/>
        <end position="241"/>
    </location>
</feature>
<dbReference type="SMART" id="SM00906">
    <property type="entry name" value="Fungal_trans"/>
    <property type="match status" value="1"/>
</dbReference>
<dbReference type="InterPro" id="IPR050987">
    <property type="entry name" value="AtrR-like"/>
</dbReference>
<evidence type="ECO:0000259" key="4">
    <source>
        <dbReference type="PROSITE" id="PS50048"/>
    </source>
</evidence>
<dbReference type="Pfam" id="PF04082">
    <property type="entry name" value="Fungal_trans"/>
    <property type="match status" value="1"/>
</dbReference>
<dbReference type="CDD" id="cd12148">
    <property type="entry name" value="fungal_TF_MHR"/>
    <property type="match status" value="1"/>
</dbReference>
<accession>A0A6A5X9S7</accession>
<dbReference type="InterPro" id="IPR036864">
    <property type="entry name" value="Zn2-C6_fun-type_DNA-bd_sf"/>
</dbReference>
<evidence type="ECO:0000256" key="3">
    <source>
        <dbReference type="SAM" id="MobiDB-lite"/>
    </source>
</evidence>
<dbReference type="InterPro" id="IPR001138">
    <property type="entry name" value="Zn2Cys6_DnaBD"/>
</dbReference>
<keyword evidence="2" id="KW-0539">Nucleus</keyword>
<dbReference type="GO" id="GO:0003677">
    <property type="term" value="F:DNA binding"/>
    <property type="evidence" value="ECO:0007669"/>
    <property type="project" value="InterPro"/>
</dbReference>
<dbReference type="AlphaFoldDB" id="A0A6A5X9S7"/>
<evidence type="ECO:0000313" key="5">
    <source>
        <dbReference type="EMBL" id="KAF2009504.1"/>
    </source>
</evidence>
<dbReference type="GO" id="GO:0000981">
    <property type="term" value="F:DNA-binding transcription factor activity, RNA polymerase II-specific"/>
    <property type="evidence" value="ECO:0007669"/>
    <property type="project" value="InterPro"/>
</dbReference>
<evidence type="ECO:0000313" key="6">
    <source>
        <dbReference type="Proteomes" id="UP000799778"/>
    </source>
</evidence>
<evidence type="ECO:0000256" key="2">
    <source>
        <dbReference type="ARBA" id="ARBA00023242"/>
    </source>
</evidence>
<dbReference type="SMART" id="SM00066">
    <property type="entry name" value="GAL4"/>
    <property type="match status" value="1"/>
</dbReference>
<feature type="compositionally biased region" description="Basic and acidic residues" evidence="3">
    <location>
        <begin position="1"/>
        <end position="18"/>
    </location>
</feature>
<dbReference type="PANTHER" id="PTHR46910:SF13">
    <property type="entry name" value="SPECIFIC TRANSCRIPTION FACTOR, PUTATIVE (AFU_ORTHOLOGUE AFUA_4G06190)-RELATED"/>
    <property type="match status" value="1"/>
</dbReference>
<sequence length="721" mass="81569">MDELSHALRPEDDAPDSPKRKKKRTKYTSKACVTCRRSKLKCSGESPCQRCLDNGRTCHYDEQPIASNGTGVMRSIPRQDVVERERRGSDSSVLGIAEVLQNLSRPTLAQPLNTANSPALSRRNLVPHNEGSAIERRASDASLLGLSMEARMARIEGMMEALIQDRSVMLSPRGSMEREDTASDSLRGDATFDIRMETFGAISNTARQKLKLSNDSPELQVRQPVPATSPPQQEGRSTIRTGTKDRTFPTLTDYQRYIDFFFSSVNPYLPCINEAEFRAHSEQMLSSVDIPERSMCLLALNYVIFACVDILLQMLDTGSNVPGGDSNTAGWHWFQIAEEVLGNRPKTGRGRMVLVQVLTWEAFYLMHNDMPNAAYNVVGLACRLCYQYDLHQQPFWSGYTPFEIHMCQRIFWCLYFSDRRIALSCGQPYCLRDSDIEVDQPPYIADRDLFPDRPLPNIDPSRSANMYLRLMIAWGRFAGEVYDLAFVAVAAKHGLDGEKAAQLESRITDFTRYTLAAMPLIPPNQAPEPRHLRQHILSHTRFNNLRLFLRRTTMLSLNYDGKTGVTYGDIALDTIQRFKPHAREAKIPSPLRFHMATTLSHSLLILASLILRDLSSIGIQDRKDLYTVGYLDAKNILQEIAAHNQVARRIVDDFRSLFRSVSTALNNREIGTPNWANDHFNPSDFPVRSRLGHLREKSLPSDSWDAEFQQSPEAASGIIWT</sequence>
<dbReference type="GO" id="GO:0006351">
    <property type="term" value="P:DNA-templated transcription"/>
    <property type="evidence" value="ECO:0007669"/>
    <property type="project" value="InterPro"/>
</dbReference>
<keyword evidence="6" id="KW-1185">Reference proteome</keyword>
<dbReference type="Gene3D" id="4.10.240.10">
    <property type="entry name" value="Zn(2)-C6 fungal-type DNA-binding domain"/>
    <property type="match status" value="1"/>
</dbReference>
<dbReference type="RefSeq" id="XP_033377843.1">
    <property type="nucleotide sequence ID" value="XM_033534609.1"/>
</dbReference>
<dbReference type="Pfam" id="PF00172">
    <property type="entry name" value="Zn_clus"/>
    <property type="match status" value="1"/>
</dbReference>
<evidence type="ECO:0000256" key="1">
    <source>
        <dbReference type="ARBA" id="ARBA00022723"/>
    </source>
</evidence>
<dbReference type="GO" id="GO:0008270">
    <property type="term" value="F:zinc ion binding"/>
    <property type="evidence" value="ECO:0007669"/>
    <property type="project" value="InterPro"/>
</dbReference>
<reference evidence="5" key="1">
    <citation type="journal article" date="2020" name="Stud. Mycol.">
        <title>101 Dothideomycetes genomes: a test case for predicting lifestyles and emergence of pathogens.</title>
        <authorList>
            <person name="Haridas S."/>
            <person name="Albert R."/>
            <person name="Binder M."/>
            <person name="Bloem J."/>
            <person name="Labutti K."/>
            <person name="Salamov A."/>
            <person name="Andreopoulos B."/>
            <person name="Baker S."/>
            <person name="Barry K."/>
            <person name="Bills G."/>
            <person name="Bluhm B."/>
            <person name="Cannon C."/>
            <person name="Castanera R."/>
            <person name="Culley D."/>
            <person name="Daum C."/>
            <person name="Ezra D."/>
            <person name="Gonzalez J."/>
            <person name="Henrissat B."/>
            <person name="Kuo A."/>
            <person name="Liang C."/>
            <person name="Lipzen A."/>
            <person name="Lutzoni F."/>
            <person name="Magnuson J."/>
            <person name="Mondo S."/>
            <person name="Nolan M."/>
            <person name="Ohm R."/>
            <person name="Pangilinan J."/>
            <person name="Park H.-J."/>
            <person name="Ramirez L."/>
            <person name="Alfaro M."/>
            <person name="Sun H."/>
            <person name="Tritt A."/>
            <person name="Yoshinaga Y."/>
            <person name="Zwiers L.-H."/>
            <person name="Turgeon B."/>
            <person name="Goodwin S."/>
            <person name="Spatafora J."/>
            <person name="Crous P."/>
            <person name="Grigoriev I."/>
        </authorList>
    </citation>
    <scope>NUCLEOTIDE SEQUENCE</scope>
    <source>
        <strain evidence="5">CBS 175.79</strain>
    </source>
</reference>
<feature type="region of interest" description="Disordered" evidence="3">
    <location>
        <begin position="1"/>
        <end position="28"/>
    </location>
</feature>
<dbReference type="CDD" id="cd00067">
    <property type="entry name" value="GAL4"/>
    <property type="match status" value="1"/>
</dbReference>
<dbReference type="InterPro" id="IPR007219">
    <property type="entry name" value="XnlR_reg_dom"/>
</dbReference>
<name>A0A6A5X9S7_9PLEO</name>
<dbReference type="PROSITE" id="PS50048">
    <property type="entry name" value="ZN2_CY6_FUNGAL_2"/>
    <property type="match status" value="1"/>
</dbReference>
<organism evidence="5 6">
    <name type="scientific">Aaosphaeria arxii CBS 175.79</name>
    <dbReference type="NCBI Taxonomy" id="1450172"/>
    <lineage>
        <taxon>Eukaryota</taxon>
        <taxon>Fungi</taxon>
        <taxon>Dikarya</taxon>
        <taxon>Ascomycota</taxon>
        <taxon>Pezizomycotina</taxon>
        <taxon>Dothideomycetes</taxon>
        <taxon>Pleosporomycetidae</taxon>
        <taxon>Pleosporales</taxon>
        <taxon>Pleosporales incertae sedis</taxon>
        <taxon>Aaosphaeria</taxon>
    </lineage>
</organism>
<proteinExistence type="predicted"/>
<protein>
    <recommendedName>
        <fullName evidence="4">Zn(2)-C6 fungal-type domain-containing protein</fullName>
    </recommendedName>
</protein>
<keyword evidence="1" id="KW-0479">Metal-binding</keyword>
<dbReference type="Proteomes" id="UP000799778">
    <property type="component" value="Unassembled WGS sequence"/>
</dbReference>
<feature type="region of interest" description="Disordered" evidence="3">
    <location>
        <begin position="213"/>
        <end position="245"/>
    </location>
</feature>
<dbReference type="GeneID" id="54292006"/>
<dbReference type="OrthoDB" id="3266505at2759"/>
<dbReference type="EMBL" id="ML978078">
    <property type="protein sequence ID" value="KAF2009504.1"/>
    <property type="molecule type" value="Genomic_DNA"/>
</dbReference>
<dbReference type="SUPFAM" id="SSF57701">
    <property type="entry name" value="Zn2/Cys6 DNA-binding domain"/>
    <property type="match status" value="1"/>
</dbReference>
<dbReference type="PROSITE" id="PS00463">
    <property type="entry name" value="ZN2_CY6_FUNGAL_1"/>
    <property type="match status" value="1"/>
</dbReference>